<dbReference type="EMBL" id="DXGA01000027">
    <property type="protein sequence ID" value="HIW93160.1"/>
    <property type="molecule type" value="Genomic_DNA"/>
</dbReference>
<accession>A0A9D1RT93</accession>
<evidence type="ECO:0000313" key="3">
    <source>
        <dbReference type="Proteomes" id="UP000824192"/>
    </source>
</evidence>
<sequence>MNGGIFMCRDDQTTFSSPSDAEAVLLPDTFSFPAEVSGPAPEPEPPEVTASFQVEEELPPSSARDRAKMLEELKDVLPILGEAQPAAEEEPSAAPQVSPGEALQQMRDKRRRRDRSVLQNVYLNTISSVLRARNCRFSQGSYQSRDFFDISGLGEEHHPFTLTIELSPWTGVIQLTITLPFFCNAEMVPAAAYYLLLAPGRTSYNWQYDQSKQRFLACQTIPYWDPAFGEETVEHLLDDTIQQVELSFDVLQWLCTGFFSKPPEELTRKICLQVLKELEAADEDARQRMLTRLRLSLEPFP</sequence>
<feature type="compositionally biased region" description="Low complexity" evidence="1">
    <location>
        <begin position="85"/>
        <end position="99"/>
    </location>
</feature>
<dbReference type="AlphaFoldDB" id="A0A9D1RT93"/>
<reference evidence="2" key="2">
    <citation type="submission" date="2021-04" db="EMBL/GenBank/DDBJ databases">
        <authorList>
            <person name="Gilroy R."/>
        </authorList>
    </citation>
    <scope>NUCLEOTIDE SEQUENCE</scope>
    <source>
        <strain evidence="2">ChiGjej6B6-1540</strain>
    </source>
</reference>
<comment type="caution">
    <text evidence="2">The sequence shown here is derived from an EMBL/GenBank/DDBJ whole genome shotgun (WGS) entry which is preliminary data.</text>
</comment>
<protein>
    <submittedName>
        <fullName evidence="2">Uncharacterized protein</fullName>
    </submittedName>
</protein>
<feature type="region of interest" description="Disordered" evidence="1">
    <location>
        <begin position="85"/>
        <end position="113"/>
    </location>
</feature>
<organism evidence="2 3">
    <name type="scientific">Candidatus Flavonifractor merdipullorum</name>
    <dbReference type="NCBI Taxonomy" id="2838590"/>
    <lineage>
        <taxon>Bacteria</taxon>
        <taxon>Bacillati</taxon>
        <taxon>Bacillota</taxon>
        <taxon>Clostridia</taxon>
        <taxon>Eubacteriales</taxon>
        <taxon>Oscillospiraceae</taxon>
        <taxon>Flavonifractor</taxon>
    </lineage>
</organism>
<dbReference type="Proteomes" id="UP000824192">
    <property type="component" value="Unassembled WGS sequence"/>
</dbReference>
<gene>
    <name evidence="2" type="ORF">H9868_01330</name>
</gene>
<feature type="region of interest" description="Disordered" evidence="1">
    <location>
        <begin position="1"/>
        <end position="20"/>
    </location>
</feature>
<proteinExistence type="predicted"/>
<reference evidence="2" key="1">
    <citation type="journal article" date="2021" name="PeerJ">
        <title>Extensive microbial diversity within the chicken gut microbiome revealed by metagenomics and culture.</title>
        <authorList>
            <person name="Gilroy R."/>
            <person name="Ravi A."/>
            <person name="Getino M."/>
            <person name="Pursley I."/>
            <person name="Horton D.L."/>
            <person name="Alikhan N.F."/>
            <person name="Baker D."/>
            <person name="Gharbi K."/>
            <person name="Hall N."/>
            <person name="Watson M."/>
            <person name="Adriaenssens E.M."/>
            <person name="Foster-Nyarko E."/>
            <person name="Jarju S."/>
            <person name="Secka A."/>
            <person name="Antonio M."/>
            <person name="Oren A."/>
            <person name="Chaudhuri R.R."/>
            <person name="La Ragione R."/>
            <person name="Hildebrand F."/>
            <person name="Pallen M.J."/>
        </authorList>
    </citation>
    <scope>NUCLEOTIDE SEQUENCE</scope>
    <source>
        <strain evidence="2">ChiGjej6B6-1540</strain>
    </source>
</reference>
<evidence type="ECO:0000256" key="1">
    <source>
        <dbReference type="SAM" id="MobiDB-lite"/>
    </source>
</evidence>
<name>A0A9D1RT93_9FIRM</name>
<evidence type="ECO:0000313" key="2">
    <source>
        <dbReference type="EMBL" id="HIW93160.1"/>
    </source>
</evidence>
<feature type="region of interest" description="Disordered" evidence="1">
    <location>
        <begin position="29"/>
        <end position="63"/>
    </location>
</feature>